<comment type="caution">
    <text evidence="15">The sequence shown here is derived from an EMBL/GenBank/DDBJ whole genome shotgun (WGS) entry which is preliminary data.</text>
</comment>
<dbReference type="CDD" id="cd15134">
    <property type="entry name" value="7tmA_capaR"/>
    <property type="match status" value="1"/>
</dbReference>
<reference evidence="15 16" key="1">
    <citation type="submission" date="2020-04" db="EMBL/GenBank/DDBJ databases">
        <authorList>
            <person name="Alioto T."/>
            <person name="Alioto T."/>
            <person name="Gomez Garrido J."/>
        </authorList>
    </citation>
    <scope>NUCLEOTIDE SEQUENCE [LARGE SCALE GENOMIC DNA]</scope>
</reference>
<dbReference type="EMBL" id="CADEPI010000716">
    <property type="protein sequence ID" value="CAB3388200.1"/>
    <property type="molecule type" value="Genomic_DNA"/>
</dbReference>
<evidence type="ECO:0000256" key="11">
    <source>
        <dbReference type="ARBA" id="ARBA00023224"/>
    </source>
</evidence>
<organism evidence="15 16">
    <name type="scientific">Cloeon dipterum</name>
    <dbReference type="NCBI Taxonomy" id="197152"/>
    <lineage>
        <taxon>Eukaryota</taxon>
        <taxon>Metazoa</taxon>
        <taxon>Ecdysozoa</taxon>
        <taxon>Arthropoda</taxon>
        <taxon>Hexapoda</taxon>
        <taxon>Insecta</taxon>
        <taxon>Pterygota</taxon>
        <taxon>Palaeoptera</taxon>
        <taxon>Ephemeroptera</taxon>
        <taxon>Pisciforma</taxon>
        <taxon>Baetidae</taxon>
        <taxon>Cloeon</taxon>
    </lineage>
</organism>
<gene>
    <name evidence="15" type="ORF">CLODIP_2_CD10435</name>
</gene>
<sequence>MNDSGEFNLTLRAYLQSQLGVQTLPLPIVVPLTVLFVAISVTGIVGNVLVCTVIARHPNMHTATNYYLFSLALSDITILVFGLPNDLYVYWHQYPWDLGEGLCKFRALISEATSYASVLTIVAFSTERYLAICHPLHAYTMSGLRRASRIIAAIWLVSLACAVPFASFTTVNFLDYPPGSGELVEESAFCGMLHVPDNFPLYETSSVAFFLLPMLILVALYTRMGMLITRRQALGESHRTSKSRKSILRMLAAVVISFFVCWAPFHLQRLLYVYLREIEGYTEYNEWIYHITGCFYYFSSTVNPILYNLMSAKYRIAFKATLCGGNSPMRANTFSAQSRQHQGMMPKRDFQRAASSSSAGGGGASWLSRQQSASSPRVKVTLLVEEDSSLLEPIVLIVQNNGAVGQSTRIIEAVSDSSESCKMLAPDILAGTVEETTV</sequence>
<feature type="transmembrane region" description="Helical" evidence="13">
    <location>
        <begin position="207"/>
        <end position="226"/>
    </location>
</feature>
<dbReference type="InterPro" id="IPR005390">
    <property type="entry name" value="NeuromedU_rcpt"/>
</dbReference>
<keyword evidence="16" id="KW-1185">Reference proteome</keyword>
<evidence type="ECO:0000313" key="16">
    <source>
        <dbReference type="Proteomes" id="UP000494165"/>
    </source>
</evidence>
<evidence type="ECO:0000256" key="12">
    <source>
        <dbReference type="RuleBase" id="RU000688"/>
    </source>
</evidence>
<dbReference type="OrthoDB" id="5962705at2759"/>
<evidence type="ECO:0000256" key="7">
    <source>
        <dbReference type="ARBA" id="ARBA00023136"/>
    </source>
</evidence>
<evidence type="ECO:0000256" key="10">
    <source>
        <dbReference type="ARBA" id="ARBA00023180"/>
    </source>
</evidence>
<comment type="similarity">
    <text evidence="2 12">Belongs to the G-protein coupled receptor 1 family.</text>
</comment>
<dbReference type="PRINTS" id="PR01565">
    <property type="entry name" value="NEUROMEDINUR"/>
</dbReference>
<keyword evidence="7 13" id="KW-0472">Membrane</keyword>
<keyword evidence="9 12" id="KW-0675">Receptor</keyword>
<dbReference type="PROSITE" id="PS50262">
    <property type="entry name" value="G_PROTEIN_RECEP_F1_2"/>
    <property type="match status" value="1"/>
</dbReference>
<dbReference type="PANTHER" id="PTHR24243:SF107">
    <property type="entry name" value="NEUROPEPTIDES CAPA RECEPTOR"/>
    <property type="match status" value="1"/>
</dbReference>
<protein>
    <recommendedName>
        <fullName evidence="14">G-protein coupled receptors family 1 profile domain-containing protein</fullName>
    </recommendedName>
</protein>
<evidence type="ECO:0000256" key="4">
    <source>
        <dbReference type="ARBA" id="ARBA00022692"/>
    </source>
</evidence>
<evidence type="ECO:0000256" key="3">
    <source>
        <dbReference type="ARBA" id="ARBA00022475"/>
    </source>
</evidence>
<dbReference type="Proteomes" id="UP000494165">
    <property type="component" value="Unassembled WGS sequence"/>
</dbReference>
<dbReference type="SUPFAM" id="SSF81321">
    <property type="entry name" value="Family A G protein-coupled receptor-like"/>
    <property type="match status" value="1"/>
</dbReference>
<dbReference type="GO" id="GO:0001607">
    <property type="term" value="F:neuromedin U receptor activity"/>
    <property type="evidence" value="ECO:0007669"/>
    <property type="project" value="InterPro"/>
</dbReference>
<dbReference type="InterPro" id="IPR017452">
    <property type="entry name" value="GPCR_Rhodpsn_7TM"/>
</dbReference>
<dbReference type="SMART" id="SM01381">
    <property type="entry name" value="7TM_GPCR_Srsx"/>
    <property type="match status" value="1"/>
</dbReference>
<dbReference type="Pfam" id="PF00001">
    <property type="entry name" value="7tm_1"/>
    <property type="match status" value="1"/>
</dbReference>
<keyword evidence="8" id="KW-1015">Disulfide bond</keyword>
<evidence type="ECO:0000256" key="2">
    <source>
        <dbReference type="ARBA" id="ARBA00010663"/>
    </source>
</evidence>
<comment type="subcellular location">
    <subcellularLocation>
        <location evidence="1">Cell membrane</location>
        <topology evidence="1">Multi-pass membrane protein</topology>
    </subcellularLocation>
</comment>
<keyword evidence="5 13" id="KW-1133">Transmembrane helix</keyword>
<proteinExistence type="inferred from homology"/>
<dbReference type="AlphaFoldDB" id="A0A8S1E792"/>
<name>A0A8S1E792_9INSE</name>
<accession>A0A8S1E792</accession>
<evidence type="ECO:0000256" key="6">
    <source>
        <dbReference type="ARBA" id="ARBA00023040"/>
    </source>
</evidence>
<evidence type="ECO:0000256" key="9">
    <source>
        <dbReference type="ARBA" id="ARBA00023170"/>
    </source>
</evidence>
<feature type="transmembrane region" description="Helical" evidence="13">
    <location>
        <begin position="247"/>
        <end position="267"/>
    </location>
</feature>
<feature type="transmembrane region" description="Helical" evidence="13">
    <location>
        <begin position="105"/>
        <end position="126"/>
    </location>
</feature>
<evidence type="ECO:0000256" key="13">
    <source>
        <dbReference type="SAM" id="Phobius"/>
    </source>
</evidence>
<evidence type="ECO:0000256" key="8">
    <source>
        <dbReference type="ARBA" id="ARBA00023157"/>
    </source>
</evidence>
<feature type="transmembrane region" description="Helical" evidence="13">
    <location>
        <begin position="66"/>
        <end position="85"/>
    </location>
</feature>
<keyword evidence="3" id="KW-1003">Cell membrane</keyword>
<keyword evidence="11 12" id="KW-0807">Transducer</keyword>
<dbReference type="PRINTS" id="PR00237">
    <property type="entry name" value="GPCRRHODOPSN"/>
</dbReference>
<dbReference type="PANTHER" id="PTHR24243">
    <property type="entry name" value="G-PROTEIN COUPLED RECEPTOR"/>
    <property type="match status" value="1"/>
</dbReference>
<keyword evidence="4 12" id="KW-0812">Transmembrane</keyword>
<feature type="transmembrane region" description="Helical" evidence="13">
    <location>
        <begin position="287"/>
        <end position="309"/>
    </location>
</feature>
<dbReference type="GO" id="GO:0005886">
    <property type="term" value="C:plasma membrane"/>
    <property type="evidence" value="ECO:0007669"/>
    <property type="project" value="UniProtKB-SubCell"/>
</dbReference>
<keyword evidence="6 12" id="KW-0297">G-protein coupled receptor</keyword>
<evidence type="ECO:0000313" key="15">
    <source>
        <dbReference type="EMBL" id="CAB3388200.1"/>
    </source>
</evidence>
<feature type="domain" description="G-protein coupled receptors family 1 profile" evidence="14">
    <location>
        <begin position="46"/>
        <end position="307"/>
    </location>
</feature>
<evidence type="ECO:0000256" key="5">
    <source>
        <dbReference type="ARBA" id="ARBA00022989"/>
    </source>
</evidence>
<feature type="transmembrane region" description="Helical" evidence="13">
    <location>
        <begin position="147"/>
        <end position="168"/>
    </location>
</feature>
<evidence type="ECO:0000259" key="14">
    <source>
        <dbReference type="PROSITE" id="PS50262"/>
    </source>
</evidence>
<dbReference type="PROSITE" id="PS00237">
    <property type="entry name" value="G_PROTEIN_RECEP_F1_1"/>
    <property type="match status" value="1"/>
</dbReference>
<keyword evidence="10" id="KW-0325">Glycoprotein</keyword>
<feature type="transmembrane region" description="Helical" evidence="13">
    <location>
        <begin position="28"/>
        <end position="54"/>
    </location>
</feature>
<evidence type="ECO:0000256" key="1">
    <source>
        <dbReference type="ARBA" id="ARBA00004651"/>
    </source>
</evidence>
<dbReference type="Gene3D" id="1.20.1070.10">
    <property type="entry name" value="Rhodopsin 7-helix transmembrane proteins"/>
    <property type="match status" value="1"/>
</dbReference>
<dbReference type="InterPro" id="IPR000276">
    <property type="entry name" value="GPCR_Rhodpsn"/>
</dbReference>